<evidence type="ECO:0000313" key="6">
    <source>
        <dbReference type="EMBL" id="MCQ8105546.1"/>
    </source>
</evidence>
<dbReference type="InterPro" id="IPR036390">
    <property type="entry name" value="WH_DNA-bd_sf"/>
</dbReference>
<name>A0ABT1TJ98_9GAMM</name>
<dbReference type="Pfam" id="PF00126">
    <property type="entry name" value="HTH_1"/>
    <property type="match status" value="1"/>
</dbReference>
<keyword evidence="7" id="KW-1185">Reference proteome</keyword>
<keyword evidence="3" id="KW-0238">DNA-binding</keyword>
<dbReference type="InterPro" id="IPR036388">
    <property type="entry name" value="WH-like_DNA-bd_sf"/>
</dbReference>
<proteinExistence type="inferred from homology"/>
<dbReference type="CDD" id="cd08422">
    <property type="entry name" value="PBP2_CrgA_like"/>
    <property type="match status" value="1"/>
</dbReference>
<dbReference type="SUPFAM" id="SSF46785">
    <property type="entry name" value="Winged helix' DNA-binding domain"/>
    <property type="match status" value="1"/>
</dbReference>
<evidence type="ECO:0000256" key="2">
    <source>
        <dbReference type="ARBA" id="ARBA00023015"/>
    </source>
</evidence>
<dbReference type="SUPFAM" id="SSF53850">
    <property type="entry name" value="Periplasmic binding protein-like II"/>
    <property type="match status" value="1"/>
</dbReference>
<dbReference type="PROSITE" id="PS50931">
    <property type="entry name" value="HTH_LYSR"/>
    <property type="match status" value="1"/>
</dbReference>
<dbReference type="InterPro" id="IPR005119">
    <property type="entry name" value="LysR_subst-bd"/>
</dbReference>
<evidence type="ECO:0000259" key="5">
    <source>
        <dbReference type="PROSITE" id="PS50931"/>
    </source>
</evidence>
<dbReference type="RefSeq" id="WP_256603557.1">
    <property type="nucleotide sequence ID" value="NZ_JANIBJ010000032.1"/>
</dbReference>
<dbReference type="Pfam" id="PF03466">
    <property type="entry name" value="LysR_substrate"/>
    <property type="match status" value="1"/>
</dbReference>
<dbReference type="InterPro" id="IPR000847">
    <property type="entry name" value="LysR_HTH_N"/>
</dbReference>
<evidence type="ECO:0000256" key="4">
    <source>
        <dbReference type="ARBA" id="ARBA00023163"/>
    </source>
</evidence>
<evidence type="ECO:0000256" key="1">
    <source>
        <dbReference type="ARBA" id="ARBA00009437"/>
    </source>
</evidence>
<dbReference type="PANTHER" id="PTHR30537">
    <property type="entry name" value="HTH-TYPE TRANSCRIPTIONAL REGULATOR"/>
    <property type="match status" value="1"/>
</dbReference>
<dbReference type="Proteomes" id="UP001524499">
    <property type="component" value="Unassembled WGS sequence"/>
</dbReference>
<evidence type="ECO:0000313" key="7">
    <source>
        <dbReference type="Proteomes" id="UP001524499"/>
    </source>
</evidence>
<organism evidence="6 7">
    <name type="scientific">Methylomonas subterranea</name>
    <dbReference type="NCBI Taxonomy" id="2952225"/>
    <lineage>
        <taxon>Bacteria</taxon>
        <taxon>Pseudomonadati</taxon>
        <taxon>Pseudomonadota</taxon>
        <taxon>Gammaproteobacteria</taxon>
        <taxon>Methylococcales</taxon>
        <taxon>Methylococcaceae</taxon>
        <taxon>Methylomonas</taxon>
    </lineage>
</organism>
<sequence>MDKFNNMQVFCRIVELGTFSAVAKEMKLSTMMISKYMAQLETSLGVVLLNRTTRSLNLTSAGEAYYNRGKQLLEDLAELEASTAQLGERVKGQIKISAPIDFGGIYMVPAIERYLQQFPEVKVLMSLDNKPPNLRDGSFDVSLLVTDKLDPGVVARKIAETELGIYAAPAYLDEKGCPNTLEDLSRHQCLHYMDTPHGDFWLFNVDGEAKKIKTEWVLASNNGRALCQAAALGMGIVQAPRLSVVSYLQSGELVEILRDYRRPALAIYATYLQRRFYPAKLTTFIDFLLTYFER</sequence>
<gene>
    <name evidence="6" type="ORF">NP590_15650</name>
</gene>
<evidence type="ECO:0000256" key="3">
    <source>
        <dbReference type="ARBA" id="ARBA00023125"/>
    </source>
</evidence>
<dbReference type="Gene3D" id="1.10.10.10">
    <property type="entry name" value="Winged helix-like DNA-binding domain superfamily/Winged helix DNA-binding domain"/>
    <property type="match status" value="1"/>
</dbReference>
<comment type="caution">
    <text evidence="6">The sequence shown here is derived from an EMBL/GenBank/DDBJ whole genome shotgun (WGS) entry which is preliminary data.</text>
</comment>
<dbReference type="PANTHER" id="PTHR30537:SF35">
    <property type="entry name" value="TRANSCRIPTIONAL REGULATORY PROTEIN"/>
    <property type="match status" value="1"/>
</dbReference>
<keyword evidence="2" id="KW-0805">Transcription regulation</keyword>
<feature type="domain" description="HTH lysR-type" evidence="5">
    <location>
        <begin position="1"/>
        <end position="59"/>
    </location>
</feature>
<dbReference type="Gene3D" id="3.40.190.290">
    <property type="match status" value="1"/>
</dbReference>
<dbReference type="EMBL" id="JANIBJ010000032">
    <property type="protein sequence ID" value="MCQ8105546.1"/>
    <property type="molecule type" value="Genomic_DNA"/>
</dbReference>
<dbReference type="InterPro" id="IPR058163">
    <property type="entry name" value="LysR-type_TF_proteobact-type"/>
</dbReference>
<comment type="similarity">
    <text evidence="1">Belongs to the LysR transcriptional regulatory family.</text>
</comment>
<reference evidence="6 7" key="1">
    <citation type="submission" date="2022-07" db="EMBL/GenBank/DDBJ databases">
        <title>Methylomonas rivi sp. nov., Methylomonas rosea sp. nov., Methylomonas aureus sp. nov. and Methylomonas subterranea sp. nov., four novel methanotrophs isolated from a freshwater creek and the deep terrestrial subsurface.</title>
        <authorList>
            <person name="Abin C."/>
            <person name="Sankaranarayanan K."/>
            <person name="Garner C."/>
            <person name="Sindelar R."/>
            <person name="Kotary K."/>
            <person name="Garner R."/>
            <person name="Barclay S."/>
            <person name="Lawson P."/>
            <person name="Krumholz L."/>
        </authorList>
    </citation>
    <scope>NUCLEOTIDE SEQUENCE [LARGE SCALE GENOMIC DNA]</scope>
    <source>
        <strain evidence="6 7">SURF-2</strain>
    </source>
</reference>
<accession>A0ABT1TJ98</accession>
<keyword evidence="4" id="KW-0804">Transcription</keyword>
<protein>
    <submittedName>
        <fullName evidence="6">LysR family transcriptional regulator</fullName>
    </submittedName>
</protein>